<feature type="compositionally biased region" description="Polar residues" evidence="1">
    <location>
        <begin position="1"/>
        <end position="10"/>
    </location>
</feature>
<dbReference type="Proteomes" id="UP001589575">
    <property type="component" value="Unassembled WGS sequence"/>
</dbReference>
<keyword evidence="3" id="KW-1185">Reference proteome</keyword>
<sequence>MRPWSRSRSAPTDPARNTPPPQRRGTAAKQPGLGTHRTLDGHPGRGAPPSGIPGLRAASRVPTAGRPE</sequence>
<evidence type="ECO:0000313" key="3">
    <source>
        <dbReference type="Proteomes" id="UP001589575"/>
    </source>
</evidence>
<reference evidence="2 3" key="1">
    <citation type="submission" date="2024-09" db="EMBL/GenBank/DDBJ databases">
        <authorList>
            <person name="Sun Q."/>
            <person name="Mori K."/>
        </authorList>
    </citation>
    <scope>NUCLEOTIDE SEQUENCE [LARGE SCALE GENOMIC DNA]</scope>
    <source>
        <strain evidence="2 3">CCM 7609</strain>
    </source>
</reference>
<comment type="caution">
    <text evidence="2">The sequence shown here is derived from an EMBL/GenBank/DDBJ whole genome shotgun (WGS) entry which is preliminary data.</text>
</comment>
<protein>
    <submittedName>
        <fullName evidence="2">Uncharacterized protein</fullName>
    </submittedName>
</protein>
<gene>
    <name evidence="2" type="ORF">ACFFX0_21390</name>
</gene>
<evidence type="ECO:0000256" key="1">
    <source>
        <dbReference type="SAM" id="MobiDB-lite"/>
    </source>
</evidence>
<accession>A0ABV5G3V3</accession>
<dbReference type="EMBL" id="JBHMFI010000001">
    <property type="protein sequence ID" value="MFB9073612.1"/>
    <property type="molecule type" value="Genomic_DNA"/>
</dbReference>
<proteinExistence type="predicted"/>
<evidence type="ECO:0000313" key="2">
    <source>
        <dbReference type="EMBL" id="MFB9073612.1"/>
    </source>
</evidence>
<feature type="region of interest" description="Disordered" evidence="1">
    <location>
        <begin position="1"/>
        <end position="68"/>
    </location>
</feature>
<organism evidence="2 3">
    <name type="scientific">Citricoccus parietis</name>
    <dbReference type="NCBI Taxonomy" id="592307"/>
    <lineage>
        <taxon>Bacteria</taxon>
        <taxon>Bacillati</taxon>
        <taxon>Actinomycetota</taxon>
        <taxon>Actinomycetes</taxon>
        <taxon>Micrococcales</taxon>
        <taxon>Micrococcaceae</taxon>
        <taxon>Citricoccus</taxon>
    </lineage>
</organism>
<name>A0ABV5G3V3_9MICC</name>